<feature type="region of interest" description="Disordered" evidence="7">
    <location>
        <begin position="1"/>
        <end position="28"/>
    </location>
</feature>
<dbReference type="Gene3D" id="3.20.20.450">
    <property type="entry name" value="EAL domain"/>
    <property type="match status" value="2"/>
</dbReference>
<accession>A0ABU8DVW5</accession>
<keyword evidence="5 8" id="KW-1133">Transmembrane helix</keyword>
<dbReference type="PROSITE" id="PS50883">
    <property type="entry name" value="EAL"/>
    <property type="match status" value="1"/>
</dbReference>
<name>A0ABU8DVW5_9ACTN</name>
<dbReference type="Pfam" id="PF13632">
    <property type="entry name" value="Glyco_trans_2_3"/>
    <property type="match status" value="1"/>
</dbReference>
<dbReference type="InterPro" id="IPR001173">
    <property type="entry name" value="Glyco_trans_2-like"/>
</dbReference>
<evidence type="ECO:0000256" key="4">
    <source>
        <dbReference type="ARBA" id="ARBA00022692"/>
    </source>
</evidence>
<feature type="transmembrane region" description="Helical" evidence="8">
    <location>
        <begin position="648"/>
        <end position="668"/>
    </location>
</feature>
<comment type="caution">
    <text evidence="10">The sequence shown here is derived from an EMBL/GenBank/DDBJ whole genome shotgun (WGS) entry which is preliminary data.</text>
</comment>
<feature type="transmembrane region" description="Helical" evidence="8">
    <location>
        <begin position="78"/>
        <end position="97"/>
    </location>
</feature>
<dbReference type="InterPro" id="IPR035919">
    <property type="entry name" value="EAL_sf"/>
</dbReference>
<dbReference type="InterPro" id="IPR050321">
    <property type="entry name" value="Glycosyltr_2/OpgH_subfam"/>
</dbReference>
<organism evidence="10 11">
    <name type="scientific">Klenkia sesuvii</name>
    <dbReference type="NCBI Taxonomy" id="3103137"/>
    <lineage>
        <taxon>Bacteria</taxon>
        <taxon>Bacillati</taxon>
        <taxon>Actinomycetota</taxon>
        <taxon>Actinomycetes</taxon>
        <taxon>Geodermatophilales</taxon>
        <taxon>Geodermatophilaceae</taxon>
        <taxon>Klenkia</taxon>
    </lineage>
</organism>
<evidence type="ECO:0000256" key="8">
    <source>
        <dbReference type="SAM" id="Phobius"/>
    </source>
</evidence>
<reference evidence="10 11" key="1">
    <citation type="submission" date="2024-03" db="EMBL/GenBank/DDBJ databases">
        <title>Draft genome sequence of Klenkia sp. LSe6-5.</title>
        <authorList>
            <person name="Duangmal K."/>
            <person name="Chantavorakit T."/>
        </authorList>
    </citation>
    <scope>NUCLEOTIDE SEQUENCE [LARGE SCALE GENOMIC DNA]</scope>
    <source>
        <strain evidence="10 11">LSe6-5</strain>
    </source>
</reference>
<dbReference type="InterPro" id="IPR001633">
    <property type="entry name" value="EAL_dom"/>
</dbReference>
<keyword evidence="3" id="KW-0808">Transferase</keyword>
<evidence type="ECO:0000313" key="11">
    <source>
        <dbReference type="Proteomes" id="UP001361570"/>
    </source>
</evidence>
<protein>
    <submittedName>
        <fullName evidence="10">Glycosyltransferase family 2 protein</fullName>
    </submittedName>
</protein>
<gene>
    <name evidence="10" type="ORF">TEK04_14785</name>
</gene>
<feature type="domain" description="EAL" evidence="9">
    <location>
        <begin position="784"/>
        <end position="1018"/>
    </location>
</feature>
<dbReference type="InterPro" id="IPR029044">
    <property type="entry name" value="Nucleotide-diphossugar_trans"/>
</dbReference>
<dbReference type="SMART" id="SM00052">
    <property type="entry name" value="EAL"/>
    <property type="match status" value="1"/>
</dbReference>
<comment type="subcellular location">
    <subcellularLocation>
        <location evidence="1">Membrane</location>
        <topology evidence="1">Multi-pass membrane protein</topology>
    </subcellularLocation>
</comment>
<evidence type="ECO:0000256" key="7">
    <source>
        <dbReference type="SAM" id="MobiDB-lite"/>
    </source>
</evidence>
<feature type="transmembrane region" description="Helical" evidence="8">
    <location>
        <begin position="39"/>
        <end position="58"/>
    </location>
</feature>
<feature type="transmembrane region" description="Helical" evidence="8">
    <location>
        <begin position="602"/>
        <end position="628"/>
    </location>
</feature>
<dbReference type="Pfam" id="PF00563">
    <property type="entry name" value="EAL"/>
    <property type="match status" value="2"/>
</dbReference>
<dbReference type="PANTHER" id="PTHR43867">
    <property type="entry name" value="CELLULOSE SYNTHASE CATALYTIC SUBUNIT A [UDP-FORMING]"/>
    <property type="match status" value="1"/>
</dbReference>
<feature type="transmembrane region" description="Helical" evidence="8">
    <location>
        <begin position="572"/>
        <end position="590"/>
    </location>
</feature>
<evidence type="ECO:0000256" key="6">
    <source>
        <dbReference type="ARBA" id="ARBA00023136"/>
    </source>
</evidence>
<evidence type="ECO:0000313" key="10">
    <source>
        <dbReference type="EMBL" id="MEI4272992.1"/>
    </source>
</evidence>
<evidence type="ECO:0000256" key="3">
    <source>
        <dbReference type="ARBA" id="ARBA00022679"/>
    </source>
</evidence>
<dbReference type="EMBL" id="JBAPLU010000015">
    <property type="protein sequence ID" value="MEI4272992.1"/>
    <property type="molecule type" value="Genomic_DNA"/>
</dbReference>
<dbReference type="PANTHER" id="PTHR43867:SF2">
    <property type="entry name" value="CELLULOSE SYNTHASE CATALYTIC SUBUNIT A [UDP-FORMING]"/>
    <property type="match status" value="1"/>
</dbReference>
<dbReference type="Proteomes" id="UP001361570">
    <property type="component" value="Unassembled WGS sequence"/>
</dbReference>
<proteinExistence type="predicted"/>
<dbReference type="Gene3D" id="3.90.550.10">
    <property type="entry name" value="Spore Coat Polysaccharide Biosynthesis Protein SpsA, Chain A"/>
    <property type="match status" value="1"/>
</dbReference>
<keyword evidence="11" id="KW-1185">Reference proteome</keyword>
<dbReference type="SUPFAM" id="SSF141868">
    <property type="entry name" value="EAL domain-like"/>
    <property type="match status" value="1"/>
</dbReference>
<evidence type="ECO:0000256" key="2">
    <source>
        <dbReference type="ARBA" id="ARBA00022676"/>
    </source>
</evidence>
<keyword evidence="6 8" id="KW-0472">Membrane</keyword>
<evidence type="ECO:0000256" key="1">
    <source>
        <dbReference type="ARBA" id="ARBA00004141"/>
    </source>
</evidence>
<evidence type="ECO:0000256" key="5">
    <source>
        <dbReference type="ARBA" id="ARBA00022989"/>
    </source>
</evidence>
<feature type="transmembrane region" description="Helical" evidence="8">
    <location>
        <begin position="675"/>
        <end position="698"/>
    </location>
</feature>
<evidence type="ECO:0000259" key="9">
    <source>
        <dbReference type="PROSITE" id="PS50883"/>
    </source>
</evidence>
<dbReference type="SUPFAM" id="SSF53448">
    <property type="entry name" value="Nucleotide-diphospho-sugar transferases"/>
    <property type="match status" value="1"/>
</dbReference>
<dbReference type="RefSeq" id="WP_336405114.1">
    <property type="nucleotide sequence ID" value="NZ_JBAPLU010000015.1"/>
</dbReference>
<keyword evidence="4 8" id="KW-0812">Transmembrane</keyword>
<sequence length="1018" mass="110449">MTQQHPDPGPPAVRRQWGSDRRTAPHPLVPAKVSEGRMAIGRLAIVLTVSAWAVYVAYTVEQQFIEGKADSARLVIEAVVYLLMVTGLATSAMAYLITRIGFFYRARAHQRASRAVLDAFFDTPAAAPVTVLVPSYQEDERTIRTTLLSAALQEYPGLQVVLLLDDPQRPTTARARRLLADARAQPEVIETQLAVPASRFQAAQALLERELSEGRVSATADVSALAEHYTFAVDWLTELGAEHPVLDHTDQFFVDHVLGGLARDLATVAAALADAAAEEVVLPVERLRQLHRRLVSTFTARVTSFERKRYRSLSHEPNKAMNLNSYIGLMGGSYQEVDTPVGLALVPCSARAADLVVDEPDFVLTLDADSMLLPEYAARMVHLLSQNSHARVAVAQTPYSSFPGAATRLERISGASTDLQHIVHQGMTQYDATFWVGANAVLRKKALDAIVEVDFDGDFEIRRYIQDRTVIEDTESTIDLGVHGWSLVNYPERLAYSATPPDFGSLCIQRQRWANGGLLILSKLRQQVRARRARGERNRFGELFLRVNYMASICWSSICLLGMLLYPFNDELLNPLLLLVSVPYFLMMAGDLRSVGYRRTDVLRIYGFNLILLPVNLSGTFASLLQLITGEKSAFKRTPKVRDRTTAGAVYLLAPMALIAWCVATIVVDVRLGQWVNLGFATLNAVLATYAMVAFVGLGHTATDLWVHLRDWLYRPVPTAPARGVGAAPAPDRRPRPTRAVGVVEPTAVPDWASVLHYGLPSVASAVPGGEERPLPPRPVTAAEPDGEAAVVAAFRDFIFFTVFQPVVDLTTQEPVGYEALCRFADGRPPEERLAAARDRGLGVDLDGAMLRASLAAAAGLPAGAWVSVNVSAGMWDARRELASIVGRATSPVVLESGGLVGGRDLDPADVPLGVRVALEDPLVGYDSFSRVEQQRPAFLKLGRETTAGLEHDPARRALLAALVPFAAARECEVVASGVETAAELAALQSCGVRLGQGFFLGLPAPAPAPSAARAALG</sequence>
<feature type="transmembrane region" description="Helical" evidence="8">
    <location>
        <begin position="547"/>
        <end position="566"/>
    </location>
</feature>
<keyword evidence="2" id="KW-0328">Glycosyltransferase</keyword>
<dbReference type="CDD" id="cd01948">
    <property type="entry name" value="EAL"/>
    <property type="match status" value="1"/>
</dbReference>